<feature type="domain" description="Reverse transcriptase" evidence="1">
    <location>
        <begin position="91"/>
        <end position="344"/>
    </location>
</feature>
<dbReference type="EC" id="2.7.7.49" evidence="2"/>
<dbReference type="InterPro" id="IPR000477">
    <property type="entry name" value="RT_dom"/>
</dbReference>
<dbReference type="InterPro" id="IPR051083">
    <property type="entry name" value="GrpII_Intron_Splice-Mob/Def"/>
</dbReference>
<dbReference type="InterPro" id="IPR043502">
    <property type="entry name" value="DNA/RNA_pol_sf"/>
</dbReference>
<dbReference type="CDD" id="cd01651">
    <property type="entry name" value="RT_G2_intron"/>
    <property type="match status" value="1"/>
</dbReference>
<evidence type="ECO:0000313" key="2">
    <source>
        <dbReference type="EMBL" id="MFD2870525.1"/>
    </source>
</evidence>
<dbReference type="Pfam" id="PF00078">
    <property type="entry name" value="RVT_1"/>
    <property type="match status" value="1"/>
</dbReference>
<gene>
    <name evidence="2" type="primary">ltrA</name>
    <name evidence="2" type="ORF">ACFSY7_18680</name>
</gene>
<keyword evidence="2" id="KW-0548">Nucleotidyltransferase</keyword>
<organism evidence="2 3">
    <name type="scientific">Kurthia populi</name>
    <dbReference type="NCBI Taxonomy" id="1562132"/>
    <lineage>
        <taxon>Bacteria</taxon>
        <taxon>Bacillati</taxon>
        <taxon>Bacillota</taxon>
        <taxon>Bacilli</taxon>
        <taxon>Bacillales</taxon>
        <taxon>Caryophanaceae</taxon>
        <taxon>Kurthia</taxon>
    </lineage>
</organism>
<dbReference type="InterPro" id="IPR003615">
    <property type="entry name" value="HNH_nuc"/>
</dbReference>
<name>A0ABW5Y5G3_9BACL</name>
<dbReference type="CDD" id="cd00085">
    <property type="entry name" value="HNHc"/>
    <property type="match status" value="1"/>
</dbReference>
<sequence>MGKPTSLPENPRKKDSLRHSEYYQTQDMYDELHKLSKENKHFTKLYELIVNEQNIVRAYRATKNNKGAKTAGVDGKTIDDIKSLTETDVIKLVRNKLEDYKPQAVKRIMITKADGKLRPLGIPTISDRLVQQCILQILKPIAEAKMHPHSYGFRDNRSAHHAIARVHHMVHQSQITYVVDVDIKSFFDNVDHNILIKQMWNMGIRDKRVISIIKKLVKAPIEGIGIPTKGTPQGGIISPILSNIYLNELDWWVSSQWETFETRHEYSSTGKKFRALKTTDMKEIWLVRYADDFKIMCRDYPTAVKVFHAVTEWLKKRLRLEISPEKSKVVNLKTNYTEFLGFKLKAVSKGNKWVVQSYLCDRAKKKILTDLKKQIKNIQKCKPEKVNYQVGRYNSMVLGYHSYYKVATHINKDMCEIEHKTIATIKNRLKNIMSVRKGKTDDKSYQKLYPDYVNSYRIYHVGKRALYPLSGVKTKAPMNLNQTTCDFTVEGRKLIHDNLISADMRIVEHLVRNPNPKETIEYNDNRIGLYVAQNGKCRITGKSLNINEISCHHKKPRKFGGSDKYANLVILHKEVHKLIHTTKEETVETLLKNVLRLYEQNGSKKNPKKPNEIIHLINQYRLKVENTLITS</sequence>
<dbReference type="GO" id="GO:0003964">
    <property type="term" value="F:RNA-directed DNA polymerase activity"/>
    <property type="evidence" value="ECO:0007669"/>
    <property type="project" value="UniProtKB-KW"/>
</dbReference>
<comment type="caution">
    <text evidence="2">The sequence shown here is derived from an EMBL/GenBank/DDBJ whole genome shotgun (WGS) entry which is preliminary data.</text>
</comment>
<dbReference type="Proteomes" id="UP001597568">
    <property type="component" value="Unassembled WGS sequence"/>
</dbReference>
<keyword evidence="2" id="KW-0695">RNA-directed DNA polymerase</keyword>
<evidence type="ECO:0000313" key="3">
    <source>
        <dbReference type="Proteomes" id="UP001597568"/>
    </source>
</evidence>
<protein>
    <submittedName>
        <fullName evidence="2">Group II intron reverse transcriptase/maturase</fullName>
        <ecNumber evidence="2">2.7.7.49</ecNumber>
    </submittedName>
</protein>
<dbReference type="NCBIfam" id="TIGR04416">
    <property type="entry name" value="group_II_RT_mat"/>
    <property type="match status" value="1"/>
</dbReference>
<proteinExistence type="predicted"/>
<dbReference type="Gene3D" id="1.10.30.50">
    <property type="match status" value="1"/>
</dbReference>
<keyword evidence="3" id="KW-1185">Reference proteome</keyword>
<keyword evidence="2" id="KW-0808">Transferase</keyword>
<dbReference type="InterPro" id="IPR030931">
    <property type="entry name" value="Group_II_RT_mat"/>
</dbReference>
<dbReference type="SMART" id="SM00507">
    <property type="entry name" value="HNHc"/>
    <property type="match status" value="1"/>
</dbReference>
<dbReference type="EMBL" id="JBHUOR010000141">
    <property type="protein sequence ID" value="MFD2870525.1"/>
    <property type="molecule type" value="Genomic_DNA"/>
</dbReference>
<dbReference type="PANTHER" id="PTHR34047:SF8">
    <property type="entry name" value="PROTEIN YKFC"/>
    <property type="match status" value="1"/>
</dbReference>
<dbReference type="PROSITE" id="PS50878">
    <property type="entry name" value="RT_POL"/>
    <property type="match status" value="1"/>
</dbReference>
<reference evidence="3" key="1">
    <citation type="journal article" date="2019" name="Int. J. Syst. Evol. Microbiol.">
        <title>The Global Catalogue of Microorganisms (GCM) 10K type strain sequencing project: providing services to taxonomists for standard genome sequencing and annotation.</title>
        <authorList>
            <consortium name="The Broad Institute Genomics Platform"/>
            <consortium name="The Broad Institute Genome Sequencing Center for Infectious Disease"/>
            <person name="Wu L."/>
            <person name="Ma J."/>
        </authorList>
    </citation>
    <scope>NUCLEOTIDE SEQUENCE [LARGE SCALE GENOMIC DNA]</scope>
    <source>
        <strain evidence="3">KCTC 33522</strain>
    </source>
</reference>
<evidence type="ECO:0000259" key="1">
    <source>
        <dbReference type="PROSITE" id="PS50878"/>
    </source>
</evidence>
<dbReference type="PANTHER" id="PTHR34047">
    <property type="entry name" value="NUCLEAR INTRON MATURASE 1, MITOCHONDRIAL-RELATED"/>
    <property type="match status" value="1"/>
</dbReference>
<dbReference type="SUPFAM" id="SSF56672">
    <property type="entry name" value="DNA/RNA polymerases"/>
    <property type="match status" value="1"/>
</dbReference>
<accession>A0ABW5Y5G3</accession>